<dbReference type="KEGG" id="psty:BFS30_18065"/>
<dbReference type="AlphaFoldDB" id="A0A1D7QJQ3"/>
<dbReference type="EMBL" id="CP017141">
    <property type="protein sequence ID" value="AOM78907.1"/>
    <property type="molecule type" value="Genomic_DNA"/>
</dbReference>
<keyword evidence="2" id="KW-1133">Transmembrane helix</keyword>
<dbReference type="RefSeq" id="WP_069380571.1">
    <property type="nucleotide sequence ID" value="NZ_CP017141.1"/>
</dbReference>
<feature type="transmembrane region" description="Helical" evidence="2">
    <location>
        <begin position="12"/>
        <end position="33"/>
    </location>
</feature>
<feature type="domain" description="Signal transduction histidine kinase internal region" evidence="3">
    <location>
        <begin position="355"/>
        <end position="433"/>
    </location>
</feature>
<feature type="transmembrane region" description="Helical" evidence="2">
    <location>
        <begin position="293"/>
        <end position="312"/>
    </location>
</feature>
<dbReference type="InterPro" id="IPR010559">
    <property type="entry name" value="Sig_transdc_His_kin_internal"/>
</dbReference>
<reference evidence="4 5" key="1">
    <citation type="submission" date="2016-08" db="EMBL/GenBank/DDBJ databases">
        <authorList>
            <person name="Seilhamer J.J."/>
        </authorList>
    </citation>
    <scope>NUCLEOTIDE SEQUENCE [LARGE SCALE GENOMIC DNA]</scope>
    <source>
        <strain evidence="4 5">DX4</strain>
    </source>
</reference>
<keyword evidence="2" id="KW-0812">Transmembrane</keyword>
<sequence>MKPALQNPRYLLVIGLTVFLCIAGITFFTGRLVEQRMTRIAEFTGSVVYKQKLSIFRYEFNNILNTSLNAINLFPEAADKSNINDQLSQTLGKALLADKKVNRAWYAVIKGRDTSCSYLVRTAHSFKETALPEYLKSWVKQQLSAQNSTMVRSGLITERDTLRWMTASNTVQSDKGKLMLGLDLNLEELQRFFYYVDPTGSAYAFIVDENGICINNPNEKLIGEKLYDLKPGMLITEVMKEGKIKHEKVISDYLKIPVTRYYIPNAIEGLKWTVVIDIPDFVLEEDVTAIRSYSIYLGLIAVTVILVLIWLYQRRWQKEFLLRREVEINRQELSMEKQALNLIAERQQKENALLQLGKLKEKVNPHFLFNSLSSLNALIAQDPDLAKSFVVKLSRVYRYVLESYPNGLATVAEELRFMNEYFFLLKIRFGEALEPLDLELSEAHLQGKIPFMSLQTLVENAVKHNILSKSKPLKIRIESRGEGIVVSNNLQLRTDVRDSGKQGLNYLQSTYAYFGNQQLKYGIEGEFYRCELPVLYLTE</sequence>
<dbReference type="PANTHER" id="PTHR34220">
    <property type="entry name" value="SENSOR HISTIDINE KINASE YPDA"/>
    <property type="match status" value="1"/>
</dbReference>
<keyword evidence="1" id="KW-0175">Coiled coil</keyword>
<evidence type="ECO:0000259" key="3">
    <source>
        <dbReference type="Pfam" id="PF06580"/>
    </source>
</evidence>
<evidence type="ECO:0000256" key="2">
    <source>
        <dbReference type="SAM" id="Phobius"/>
    </source>
</evidence>
<dbReference type="OrthoDB" id="9809908at2"/>
<dbReference type="GO" id="GO:0016020">
    <property type="term" value="C:membrane"/>
    <property type="evidence" value="ECO:0007669"/>
    <property type="project" value="InterPro"/>
</dbReference>
<protein>
    <recommendedName>
        <fullName evidence="3">Signal transduction histidine kinase internal region domain-containing protein</fullName>
    </recommendedName>
</protein>
<dbReference type="Proteomes" id="UP000094313">
    <property type="component" value="Chromosome"/>
</dbReference>
<keyword evidence="2" id="KW-0472">Membrane</keyword>
<evidence type="ECO:0000256" key="1">
    <source>
        <dbReference type="SAM" id="Coils"/>
    </source>
</evidence>
<name>A0A1D7QJQ3_9SPHI</name>
<feature type="coiled-coil region" evidence="1">
    <location>
        <begin position="330"/>
        <end position="362"/>
    </location>
</feature>
<dbReference type="Pfam" id="PF06580">
    <property type="entry name" value="His_kinase"/>
    <property type="match status" value="1"/>
</dbReference>
<dbReference type="GO" id="GO:0000155">
    <property type="term" value="F:phosphorelay sensor kinase activity"/>
    <property type="evidence" value="ECO:0007669"/>
    <property type="project" value="InterPro"/>
</dbReference>
<evidence type="ECO:0000313" key="5">
    <source>
        <dbReference type="Proteomes" id="UP000094313"/>
    </source>
</evidence>
<dbReference type="Gene3D" id="3.30.450.20">
    <property type="entry name" value="PAS domain"/>
    <property type="match status" value="1"/>
</dbReference>
<evidence type="ECO:0000313" key="4">
    <source>
        <dbReference type="EMBL" id="AOM78907.1"/>
    </source>
</evidence>
<organism evidence="4 5">
    <name type="scientific">Pedobacter steynii</name>
    <dbReference type="NCBI Taxonomy" id="430522"/>
    <lineage>
        <taxon>Bacteria</taxon>
        <taxon>Pseudomonadati</taxon>
        <taxon>Bacteroidota</taxon>
        <taxon>Sphingobacteriia</taxon>
        <taxon>Sphingobacteriales</taxon>
        <taxon>Sphingobacteriaceae</taxon>
        <taxon>Pedobacter</taxon>
    </lineage>
</organism>
<keyword evidence="5" id="KW-1185">Reference proteome</keyword>
<gene>
    <name evidence="4" type="ORF">BFS30_18065</name>
</gene>
<accession>A0A1D7QJQ3</accession>
<dbReference type="PANTHER" id="PTHR34220:SF7">
    <property type="entry name" value="SENSOR HISTIDINE KINASE YPDA"/>
    <property type="match status" value="1"/>
</dbReference>
<proteinExistence type="predicted"/>
<dbReference type="InterPro" id="IPR050640">
    <property type="entry name" value="Bact_2-comp_sensor_kinase"/>
</dbReference>